<sequence length="260" mass="30055">MLSPGVKVFMYMLTMSGSPETVNDPVWHDRYRLEPLRLIPQLLNRSLIEPVPAKAGQAFELTPKGQAALADIDNWLWVHEYYLADVIDFAHVRDHWWSHPKVDYGVLERLLQDAKVQYGDDPAYMAILLRHQLRLEYDTHHNDAAAHTLMALIDQDLDPQPDGTVLDYDTTWAKITEFEKTTLKTLLSRLNWTLTDFEMAFSNWLDTQPRHLRLFTRFELMTIVMYEIGNDKMKLRALYAQASTRTNCPPPVVGDSVLNG</sequence>
<organism evidence="1 2">
    <name type="scientific">Lacticaseibacillus suilingensis</name>
    <dbReference type="NCBI Taxonomy" id="2799577"/>
    <lineage>
        <taxon>Bacteria</taxon>
        <taxon>Bacillati</taxon>
        <taxon>Bacillota</taxon>
        <taxon>Bacilli</taxon>
        <taxon>Lactobacillales</taxon>
        <taxon>Lactobacillaceae</taxon>
        <taxon>Lacticaseibacillus</taxon>
    </lineage>
</organism>
<keyword evidence="2" id="KW-1185">Reference proteome</keyword>
<dbReference type="Proteomes" id="UP001597199">
    <property type="component" value="Unassembled WGS sequence"/>
</dbReference>
<protein>
    <submittedName>
        <fullName evidence="1">Uncharacterized protein</fullName>
    </submittedName>
</protein>
<dbReference type="EMBL" id="JBHTOA010000048">
    <property type="protein sequence ID" value="MFD1400056.1"/>
    <property type="molecule type" value="Genomic_DNA"/>
</dbReference>
<reference evidence="2" key="1">
    <citation type="journal article" date="2019" name="Int. J. Syst. Evol. Microbiol.">
        <title>The Global Catalogue of Microorganisms (GCM) 10K type strain sequencing project: providing services to taxonomists for standard genome sequencing and annotation.</title>
        <authorList>
            <consortium name="The Broad Institute Genomics Platform"/>
            <consortium name="The Broad Institute Genome Sequencing Center for Infectious Disease"/>
            <person name="Wu L."/>
            <person name="Ma J."/>
        </authorList>
    </citation>
    <scope>NUCLEOTIDE SEQUENCE [LARGE SCALE GENOMIC DNA]</scope>
    <source>
        <strain evidence="2">CCM 9110</strain>
    </source>
</reference>
<accession>A0ABW4BHR9</accession>
<evidence type="ECO:0000313" key="1">
    <source>
        <dbReference type="EMBL" id="MFD1400056.1"/>
    </source>
</evidence>
<evidence type="ECO:0000313" key="2">
    <source>
        <dbReference type="Proteomes" id="UP001597199"/>
    </source>
</evidence>
<dbReference type="RefSeq" id="WP_204118435.1">
    <property type="nucleotide sequence ID" value="NZ_BOLV01000004.1"/>
</dbReference>
<gene>
    <name evidence="1" type="ORF">ACFQ41_12130</name>
</gene>
<comment type="caution">
    <text evidence="1">The sequence shown here is derived from an EMBL/GenBank/DDBJ whole genome shotgun (WGS) entry which is preliminary data.</text>
</comment>
<name>A0ABW4BHR9_9LACO</name>
<proteinExistence type="predicted"/>